<sequence>MGGYATRGFERPAPAAETGIRGLCRLQSISCLETALMVEVAADAFAAAAAAPELPDPLAAALAAARRIPVGAPVPAGAT</sequence>
<keyword evidence="2" id="KW-1185">Reference proteome</keyword>
<organism evidence="1 2">
    <name type="scientific">Pseudofrankia asymbiotica</name>
    <dbReference type="NCBI Taxonomy" id="1834516"/>
    <lineage>
        <taxon>Bacteria</taxon>
        <taxon>Bacillati</taxon>
        <taxon>Actinomycetota</taxon>
        <taxon>Actinomycetes</taxon>
        <taxon>Frankiales</taxon>
        <taxon>Frankiaceae</taxon>
        <taxon>Pseudofrankia</taxon>
    </lineage>
</organism>
<gene>
    <name evidence="1" type="ORF">BL253_02795</name>
</gene>
<proteinExistence type="predicted"/>
<evidence type="ECO:0000313" key="1">
    <source>
        <dbReference type="EMBL" id="ONH33109.1"/>
    </source>
</evidence>
<comment type="caution">
    <text evidence="1">The sequence shown here is derived from an EMBL/GenBank/DDBJ whole genome shotgun (WGS) entry which is preliminary data.</text>
</comment>
<protein>
    <submittedName>
        <fullName evidence="1">Uncharacterized protein</fullName>
    </submittedName>
</protein>
<dbReference type="AlphaFoldDB" id="A0A1V2IJI9"/>
<evidence type="ECO:0000313" key="2">
    <source>
        <dbReference type="Proteomes" id="UP000188929"/>
    </source>
</evidence>
<dbReference type="Proteomes" id="UP000188929">
    <property type="component" value="Unassembled WGS sequence"/>
</dbReference>
<dbReference type="EMBL" id="MOMC01000007">
    <property type="protein sequence ID" value="ONH33109.1"/>
    <property type="molecule type" value="Genomic_DNA"/>
</dbReference>
<reference evidence="2" key="1">
    <citation type="submission" date="2016-10" db="EMBL/GenBank/DDBJ databases">
        <title>Frankia sp. NRRL B-16386 Genome sequencing.</title>
        <authorList>
            <person name="Ghodhbane-Gtari F."/>
            <person name="Swanson E."/>
            <person name="Gueddou A."/>
            <person name="Hezbri K."/>
            <person name="Ktari K."/>
            <person name="Nouioui I."/>
            <person name="Morris K."/>
            <person name="Simpson S."/>
            <person name="Abebe-Akele F."/>
            <person name="Thomas K."/>
            <person name="Gtari M."/>
            <person name="Tisa L.S."/>
        </authorList>
    </citation>
    <scope>NUCLEOTIDE SEQUENCE [LARGE SCALE GENOMIC DNA]</scope>
    <source>
        <strain evidence="2">NRRL B-16386</strain>
    </source>
</reference>
<accession>A0A1V2IJI9</accession>
<name>A0A1V2IJI9_9ACTN</name>